<dbReference type="PANTHER" id="PTHR41263">
    <property type="entry name" value="ASPARTYL-PHOSPHATE PHOSPHATASE YISI"/>
    <property type="match status" value="1"/>
</dbReference>
<dbReference type="SUPFAM" id="SSF140500">
    <property type="entry name" value="BAS1536-like"/>
    <property type="match status" value="1"/>
</dbReference>
<name>A0A8J2YBC2_9BACL</name>
<dbReference type="Proteomes" id="UP000628775">
    <property type="component" value="Unassembled WGS sequence"/>
</dbReference>
<dbReference type="InterPro" id="IPR053028">
    <property type="entry name" value="Spo0E-like_phosphatase"/>
</dbReference>
<dbReference type="InterPro" id="IPR037208">
    <property type="entry name" value="Spo0E-like_sf"/>
</dbReference>
<protein>
    <recommendedName>
        <fullName evidence="3">Aspartyl-phosphate phosphatase Spo0E family protein</fullName>
    </recommendedName>
</protein>
<proteinExistence type="predicted"/>
<evidence type="ECO:0000313" key="2">
    <source>
        <dbReference type="Proteomes" id="UP000628775"/>
    </source>
</evidence>
<evidence type="ECO:0008006" key="3">
    <source>
        <dbReference type="Google" id="ProtNLM"/>
    </source>
</evidence>
<dbReference type="GO" id="GO:0043937">
    <property type="term" value="P:regulation of sporulation"/>
    <property type="evidence" value="ECO:0007669"/>
    <property type="project" value="InterPro"/>
</dbReference>
<accession>A0A8J2YBC2</accession>
<evidence type="ECO:0000313" key="1">
    <source>
        <dbReference type="EMBL" id="GGE32471.1"/>
    </source>
</evidence>
<dbReference type="Gene3D" id="4.10.280.10">
    <property type="entry name" value="Helix-loop-helix DNA-binding domain"/>
    <property type="match status" value="1"/>
</dbReference>
<dbReference type="InterPro" id="IPR036638">
    <property type="entry name" value="HLH_DNA-bd_sf"/>
</dbReference>
<dbReference type="AlphaFoldDB" id="A0A8J2YBC2"/>
<dbReference type="GO" id="GO:0046983">
    <property type="term" value="F:protein dimerization activity"/>
    <property type="evidence" value="ECO:0007669"/>
    <property type="project" value="InterPro"/>
</dbReference>
<comment type="caution">
    <text evidence="1">The sequence shown here is derived from an EMBL/GenBank/DDBJ whole genome shotgun (WGS) entry which is preliminary data.</text>
</comment>
<organism evidence="1 2">
    <name type="scientific">Pullulanibacillus camelliae</name>
    <dbReference type="NCBI Taxonomy" id="1707096"/>
    <lineage>
        <taxon>Bacteria</taxon>
        <taxon>Bacillati</taxon>
        <taxon>Bacillota</taxon>
        <taxon>Bacilli</taxon>
        <taxon>Bacillales</taxon>
        <taxon>Sporolactobacillaceae</taxon>
        <taxon>Pullulanibacillus</taxon>
    </lineage>
</organism>
<reference evidence="1" key="2">
    <citation type="submission" date="2020-09" db="EMBL/GenBank/DDBJ databases">
        <authorList>
            <person name="Sun Q."/>
            <person name="Zhou Y."/>
        </authorList>
    </citation>
    <scope>NUCLEOTIDE SEQUENCE</scope>
    <source>
        <strain evidence="1">CGMCC 1.15371</strain>
    </source>
</reference>
<gene>
    <name evidence="1" type="ORF">GCM10011391_08950</name>
</gene>
<reference evidence="1" key="1">
    <citation type="journal article" date="2014" name="Int. J. Syst. Evol. Microbiol.">
        <title>Complete genome sequence of Corynebacterium casei LMG S-19264T (=DSM 44701T), isolated from a smear-ripened cheese.</title>
        <authorList>
            <consortium name="US DOE Joint Genome Institute (JGI-PGF)"/>
            <person name="Walter F."/>
            <person name="Albersmeier A."/>
            <person name="Kalinowski J."/>
            <person name="Ruckert C."/>
        </authorList>
    </citation>
    <scope>NUCLEOTIDE SEQUENCE</scope>
    <source>
        <strain evidence="1">CGMCC 1.15371</strain>
    </source>
</reference>
<dbReference type="PANTHER" id="PTHR41263:SF1">
    <property type="entry name" value="ASPARTYL-PHOSPHATE PHOSPHATASE YISI"/>
    <property type="match status" value="1"/>
</dbReference>
<sequence length="59" mass="6688">MLFEAIEQKRQQLIHTASLHGISSAKTIKCSKELDKLIITYQKKQVKKVSSSPVYKNIG</sequence>
<dbReference type="Pfam" id="PF09388">
    <property type="entry name" value="SpoOE-like"/>
    <property type="match status" value="1"/>
</dbReference>
<dbReference type="RefSeq" id="WP_188689724.1">
    <property type="nucleotide sequence ID" value="NZ_BMIR01000002.1"/>
</dbReference>
<keyword evidence="2" id="KW-1185">Reference proteome</keyword>
<dbReference type="EMBL" id="BMIR01000002">
    <property type="protein sequence ID" value="GGE32471.1"/>
    <property type="molecule type" value="Genomic_DNA"/>
</dbReference>
<dbReference type="InterPro" id="IPR018540">
    <property type="entry name" value="Spo0E-like"/>
</dbReference>